<accession>A0AAE1DLY4</accession>
<name>A0AAE1DLY4_9GAST</name>
<proteinExistence type="predicted"/>
<comment type="caution">
    <text evidence="1">The sequence shown here is derived from an EMBL/GenBank/DDBJ whole genome shotgun (WGS) entry which is preliminary data.</text>
</comment>
<reference evidence="1" key="1">
    <citation type="journal article" date="2023" name="G3 (Bethesda)">
        <title>A reference genome for the long-term kleptoplast-retaining sea slug Elysia crispata morphotype clarki.</title>
        <authorList>
            <person name="Eastman K.E."/>
            <person name="Pendleton A.L."/>
            <person name="Shaikh M.A."/>
            <person name="Suttiyut T."/>
            <person name="Ogas R."/>
            <person name="Tomko P."/>
            <person name="Gavelis G."/>
            <person name="Widhalm J.R."/>
            <person name="Wisecaver J.H."/>
        </authorList>
    </citation>
    <scope>NUCLEOTIDE SEQUENCE</scope>
    <source>
        <strain evidence="1">ECLA1</strain>
    </source>
</reference>
<evidence type="ECO:0000313" key="1">
    <source>
        <dbReference type="EMBL" id="KAK3775606.1"/>
    </source>
</evidence>
<dbReference type="AlphaFoldDB" id="A0AAE1DLY4"/>
<keyword evidence="2" id="KW-1185">Reference proteome</keyword>
<dbReference type="Proteomes" id="UP001283361">
    <property type="component" value="Unassembled WGS sequence"/>
</dbReference>
<organism evidence="1 2">
    <name type="scientific">Elysia crispata</name>
    <name type="common">lettuce slug</name>
    <dbReference type="NCBI Taxonomy" id="231223"/>
    <lineage>
        <taxon>Eukaryota</taxon>
        <taxon>Metazoa</taxon>
        <taxon>Spiralia</taxon>
        <taxon>Lophotrochozoa</taxon>
        <taxon>Mollusca</taxon>
        <taxon>Gastropoda</taxon>
        <taxon>Heterobranchia</taxon>
        <taxon>Euthyneura</taxon>
        <taxon>Panpulmonata</taxon>
        <taxon>Sacoglossa</taxon>
        <taxon>Placobranchoidea</taxon>
        <taxon>Plakobranchidae</taxon>
        <taxon>Elysia</taxon>
    </lineage>
</organism>
<protein>
    <submittedName>
        <fullName evidence="1">Uncharacterized protein</fullName>
    </submittedName>
</protein>
<sequence length="176" mass="19459">MAALMKAPPGVANLPRIVFKSSYIVYKIFYISHRMRNNKEPPHLGDVLLSRSVASGCLELPPSGRAGLYGCGELRVAPTGSALPQEKTQTADQIQAGIKQKNTMFLLKDGKSVMEEINFSKKLIRTAKLLSVEDDLFHIANRWATSSAPRLRRQVCGEGWLIAENNAQMVSMELSE</sequence>
<evidence type="ECO:0000313" key="2">
    <source>
        <dbReference type="Proteomes" id="UP001283361"/>
    </source>
</evidence>
<dbReference type="EMBL" id="JAWDGP010003304">
    <property type="protein sequence ID" value="KAK3775606.1"/>
    <property type="molecule type" value="Genomic_DNA"/>
</dbReference>
<gene>
    <name evidence="1" type="ORF">RRG08_020794</name>
</gene>